<dbReference type="PANTHER" id="PTHR37691">
    <property type="entry name" value="BLR3518 PROTEIN"/>
    <property type="match status" value="1"/>
</dbReference>
<keyword evidence="1" id="KW-0732">Signal</keyword>
<proteinExistence type="predicted"/>
<dbReference type="RefSeq" id="WP_283433125.1">
    <property type="nucleotide sequence ID" value="NZ_FXUG01000007.1"/>
</dbReference>
<accession>A0ABY1Q6Y4</accession>
<reference evidence="2 3" key="1">
    <citation type="submission" date="2017-05" db="EMBL/GenBank/DDBJ databases">
        <authorList>
            <person name="Varghese N."/>
            <person name="Submissions S."/>
        </authorList>
    </citation>
    <scope>NUCLEOTIDE SEQUENCE [LARGE SCALE GENOMIC DNA]</scope>
    <source>
        <strain evidence="2 3">DSM 25457</strain>
    </source>
</reference>
<dbReference type="InterPro" id="IPR003787">
    <property type="entry name" value="Sulphur_relay_DsrE/F-like"/>
</dbReference>
<protein>
    <submittedName>
        <fullName evidence="2">Intracellular sulfur oxidation protein, DsrE/DsrF family</fullName>
    </submittedName>
</protein>
<dbReference type="Gene3D" id="3.40.1260.10">
    <property type="entry name" value="DsrEFH-like"/>
    <property type="match status" value="1"/>
</dbReference>
<gene>
    <name evidence="2" type="ORF">SAMN06265222_10742</name>
</gene>
<dbReference type="Proteomes" id="UP001158067">
    <property type="component" value="Unassembled WGS sequence"/>
</dbReference>
<comment type="caution">
    <text evidence="2">The sequence shown here is derived from an EMBL/GenBank/DDBJ whole genome shotgun (WGS) entry which is preliminary data.</text>
</comment>
<dbReference type="EMBL" id="FXUG01000007">
    <property type="protein sequence ID" value="SMP61022.1"/>
    <property type="molecule type" value="Genomic_DNA"/>
</dbReference>
<evidence type="ECO:0000256" key="1">
    <source>
        <dbReference type="SAM" id="SignalP"/>
    </source>
</evidence>
<dbReference type="PANTHER" id="PTHR37691:SF1">
    <property type="entry name" value="BLR3518 PROTEIN"/>
    <property type="match status" value="1"/>
</dbReference>
<name>A0ABY1Q6Y4_9BACT</name>
<feature type="signal peptide" evidence="1">
    <location>
        <begin position="1"/>
        <end position="25"/>
    </location>
</feature>
<keyword evidence="3" id="KW-1185">Reference proteome</keyword>
<dbReference type="SUPFAM" id="SSF75169">
    <property type="entry name" value="DsrEFH-like"/>
    <property type="match status" value="1"/>
</dbReference>
<sequence>MIRSFTLAISATAILLVMTGSTAMAQSTTSDPQGNERPVIGLQHTGPIKVVYQVSEDKWKDGAGKAFLYLKNLRGFYDKQGISASDLDIRAVVHGDASSHVLTDEAWNRVKGVDTGNPNTKLLSELKKLGVSVELCDTRRKREGWSKSDINAGVLLTEAAYARIIDLQHQGYAYIKF</sequence>
<dbReference type="InterPro" id="IPR027396">
    <property type="entry name" value="DsrEFH-like"/>
</dbReference>
<evidence type="ECO:0000313" key="2">
    <source>
        <dbReference type="EMBL" id="SMP61022.1"/>
    </source>
</evidence>
<organism evidence="2 3">
    <name type="scientific">Neorhodopirellula lusitana</name>
    <dbReference type="NCBI Taxonomy" id="445327"/>
    <lineage>
        <taxon>Bacteria</taxon>
        <taxon>Pseudomonadati</taxon>
        <taxon>Planctomycetota</taxon>
        <taxon>Planctomycetia</taxon>
        <taxon>Pirellulales</taxon>
        <taxon>Pirellulaceae</taxon>
        <taxon>Neorhodopirellula</taxon>
    </lineage>
</organism>
<dbReference type="Pfam" id="PF02635">
    <property type="entry name" value="DsrE"/>
    <property type="match status" value="1"/>
</dbReference>
<feature type="chain" id="PRO_5045738620" evidence="1">
    <location>
        <begin position="26"/>
        <end position="177"/>
    </location>
</feature>
<evidence type="ECO:0000313" key="3">
    <source>
        <dbReference type="Proteomes" id="UP001158067"/>
    </source>
</evidence>